<evidence type="ECO:0000259" key="5">
    <source>
        <dbReference type="PROSITE" id="PS50893"/>
    </source>
</evidence>
<dbReference type="Proteomes" id="UP000025061">
    <property type="component" value="Unassembled WGS sequence"/>
</dbReference>
<dbReference type="EMBL" id="ARYI01000006">
    <property type="protein sequence ID" value="KCZ94755.1"/>
    <property type="molecule type" value="Genomic_DNA"/>
</dbReference>
<dbReference type="PANTHER" id="PTHR43335">
    <property type="entry name" value="ABC TRANSPORTER, ATP-BINDING PROTEIN"/>
    <property type="match status" value="1"/>
</dbReference>
<feature type="domain" description="ABC transporter" evidence="5">
    <location>
        <begin position="2"/>
        <end position="231"/>
    </location>
</feature>
<dbReference type="PROSITE" id="PS50893">
    <property type="entry name" value="ABC_TRANSPORTER_2"/>
    <property type="match status" value="1"/>
</dbReference>
<dbReference type="InterPro" id="IPR003439">
    <property type="entry name" value="ABC_transporter-like_ATP-bd"/>
</dbReference>
<keyword evidence="2" id="KW-0813">Transport</keyword>
<dbReference type="InterPro" id="IPR003593">
    <property type="entry name" value="AAA+_ATPase"/>
</dbReference>
<dbReference type="GO" id="GO:0005524">
    <property type="term" value="F:ATP binding"/>
    <property type="evidence" value="ECO:0007669"/>
    <property type="project" value="UniProtKB-KW"/>
</dbReference>
<dbReference type="SMART" id="SM00382">
    <property type="entry name" value="AAA"/>
    <property type="match status" value="1"/>
</dbReference>
<evidence type="ECO:0000313" key="7">
    <source>
        <dbReference type="Proteomes" id="UP000025061"/>
    </source>
</evidence>
<comment type="caution">
    <text evidence="6">The sequence shown here is derived from an EMBL/GenBank/DDBJ whole genome shotgun (WGS) entry which is preliminary data.</text>
</comment>
<keyword evidence="3" id="KW-0547">Nucleotide-binding</keyword>
<proteinExistence type="inferred from homology"/>
<accession>A0A059FVL9</accession>
<dbReference type="Gene3D" id="3.40.50.300">
    <property type="entry name" value="P-loop containing nucleotide triphosphate hydrolases"/>
    <property type="match status" value="1"/>
</dbReference>
<evidence type="ECO:0000313" key="6">
    <source>
        <dbReference type="EMBL" id="KCZ94755.1"/>
    </source>
</evidence>
<dbReference type="Pfam" id="PF00005">
    <property type="entry name" value="ABC_tran"/>
    <property type="match status" value="1"/>
</dbReference>
<sequence>MLDVRSLEKAYGSKQAVRGISFAVEKGTVLGFLGPNGAGKSTTMRMIAGVLEPDVGDVLIDGKSIISDRRAAQAALGYLPEGAPLYNDMTPPEFLAFLASARQIPKGQRKNAIERTIADARISGVLGQRIGALSKGYRRRVGLAGAILHDPPVLVLDEPTDGLDPNQKRAVRALIARMAPTKAIIISTHTLTEVPAMCHRAVLVDRGQLVADDTPEGLARRSDEGSLESAFARLTDQVEEATL</sequence>
<dbReference type="InterPro" id="IPR027417">
    <property type="entry name" value="P-loop_NTPase"/>
</dbReference>
<keyword evidence="7" id="KW-1185">Reference proteome</keyword>
<dbReference type="CDD" id="cd03230">
    <property type="entry name" value="ABC_DR_subfamily_A"/>
    <property type="match status" value="1"/>
</dbReference>
<dbReference type="SUPFAM" id="SSF52540">
    <property type="entry name" value="P-loop containing nucleoside triphosphate hydrolases"/>
    <property type="match status" value="1"/>
</dbReference>
<reference evidence="6 7" key="1">
    <citation type="submission" date="2013-04" db="EMBL/GenBank/DDBJ databases">
        <title>Hyphomonas hirschiana VP5 Genome Sequencing.</title>
        <authorList>
            <person name="Lai Q."/>
            <person name="Shao Z."/>
        </authorList>
    </citation>
    <scope>NUCLEOTIDE SEQUENCE [LARGE SCALE GENOMIC DNA]</scope>
    <source>
        <strain evidence="6 7">VP5</strain>
    </source>
</reference>
<keyword evidence="4 6" id="KW-0067">ATP-binding</keyword>
<dbReference type="OrthoDB" id="9778547at2"/>
<evidence type="ECO:0000256" key="1">
    <source>
        <dbReference type="ARBA" id="ARBA00005417"/>
    </source>
</evidence>
<organism evidence="6 7">
    <name type="scientific">Hyphomonas hirschiana VP5</name>
    <dbReference type="NCBI Taxonomy" id="1280951"/>
    <lineage>
        <taxon>Bacteria</taxon>
        <taxon>Pseudomonadati</taxon>
        <taxon>Pseudomonadota</taxon>
        <taxon>Alphaproteobacteria</taxon>
        <taxon>Hyphomonadales</taxon>
        <taxon>Hyphomonadaceae</taxon>
        <taxon>Hyphomonas</taxon>
    </lineage>
</organism>
<comment type="similarity">
    <text evidence="1">Belongs to the ABC transporter superfamily.</text>
</comment>
<evidence type="ECO:0000256" key="2">
    <source>
        <dbReference type="ARBA" id="ARBA00022448"/>
    </source>
</evidence>
<gene>
    <name evidence="6" type="ORF">HHI_08173</name>
</gene>
<protein>
    <submittedName>
        <fullName evidence="6">ABC transporter ATP-binding protein</fullName>
    </submittedName>
</protein>
<name>A0A059FVL9_9PROT</name>
<dbReference type="GO" id="GO:0016887">
    <property type="term" value="F:ATP hydrolysis activity"/>
    <property type="evidence" value="ECO:0007669"/>
    <property type="project" value="InterPro"/>
</dbReference>
<dbReference type="PATRIC" id="fig|1280951.3.peg.1650"/>
<evidence type="ECO:0000256" key="3">
    <source>
        <dbReference type="ARBA" id="ARBA00022741"/>
    </source>
</evidence>
<dbReference type="AlphaFoldDB" id="A0A059FVL9"/>
<evidence type="ECO:0000256" key="4">
    <source>
        <dbReference type="ARBA" id="ARBA00022840"/>
    </source>
</evidence>
<dbReference type="RefSeq" id="WP_011648474.1">
    <property type="nucleotide sequence ID" value="NZ_ARYI01000006.1"/>
</dbReference>